<evidence type="ECO:0000313" key="2">
    <source>
        <dbReference type="Proteomes" id="UP000821865"/>
    </source>
</evidence>
<protein>
    <submittedName>
        <fullName evidence="1">Uncharacterized protein</fullName>
    </submittedName>
</protein>
<name>A0ACB8E3F6_DERSI</name>
<gene>
    <name evidence="1" type="ORF">HPB49_022428</name>
</gene>
<evidence type="ECO:0000313" key="1">
    <source>
        <dbReference type="EMBL" id="KAH7981217.1"/>
    </source>
</evidence>
<keyword evidence="2" id="KW-1185">Reference proteome</keyword>
<proteinExistence type="predicted"/>
<sequence>MDAQSDTRATKKRALDKQARSEEADFCTQFKDSLAEVKDVLKQLTKAVASLNTRMAKLKKDVVKIQTDNAKPQIRRLVKSKATSMSTPGNKSQVKVVAISGDGCEM</sequence>
<dbReference type="EMBL" id="CM023470">
    <property type="protein sequence ID" value="KAH7981217.1"/>
    <property type="molecule type" value="Genomic_DNA"/>
</dbReference>
<comment type="caution">
    <text evidence="1">The sequence shown here is derived from an EMBL/GenBank/DDBJ whole genome shotgun (WGS) entry which is preliminary data.</text>
</comment>
<dbReference type="Proteomes" id="UP000821865">
    <property type="component" value="Chromosome 1"/>
</dbReference>
<accession>A0ACB8E3F6</accession>
<reference evidence="1" key="1">
    <citation type="submission" date="2020-05" db="EMBL/GenBank/DDBJ databases">
        <title>Large-scale comparative analyses of tick genomes elucidate their genetic diversity and vector capacities.</title>
        <authorList>
            <person name="Jia N."/>
            <person name="Wang J."/>
            <person name="Shi W."/>
            <person name="Du L."/>
            <person name="Sun Y."/>
            <person name="Zhan W."/>
            <person name="Jiang J."/>
            <person name="Wang Q."/>
            <person name="Zhang B."/>
            <person name="Ji P."/>
            <person name="Sakyi L.B."/>
            <person name="Cui X."/>
            <person name="Yuan T."/>
            <person name="Jiang B."/>
            <person name="Yang W."/>
            <person name="Lam T.T.-Y."/>
            <person name="Chang Q."/>
            <person name="Ding S."/>
            <person name="Wang X."/>
            <person name="Zhu J."/>
            <person name="Ruan X."/>
            <person name="Zhao L."/>
            <person name="Wei J."/>
            <person name="Que T."/>
            <person name="Du C."/>
            <person name="Cheng J."/>
            <person name="Dai P."/>
            <person name="Han X."/>
            <person name="Huang E."/>
            <person name="Gao Y."/>
            <person name="Liu J."/>
            <person name="Shao H."/>
            <person name="Ye R."/>
            <person name="Li L."/>
            <person name="Wei W."/>
            <person name="Wang X."/>
            <person name="Wang C."/>
            <person name="Yang T."/>
            <person name="Huo Q."/>
            <person name="Li W."/>
            <person name="Guo W."/>
            <person name="Chen H."/>
            <person name="Zhou L."/>
            <person name="Ni X."/>
            <person name="Tian J."/>
            <person name="Zhou Y."/>
            <person name="Sheng Y."/>
            <person name="Liu T."/>
            <person name="Pan Y."/>
            <person name="Xia L."/>
            <person name="Li J."/>
            <person name="Zhao F."/>
            <person name="Cao W."/>
        </authorList>
    </citation>
    <scope>NUCLEOTIDE SEQUENCE</scope>
    <source>
        <strain evidence="1">Dsil-2018</strain>
    </source>
</reference>
<organism evidence="1 2">
    <name type="scientific">Dermacentor silvarum</name>
    <name type="common">Tick</name>
    <dbReference type="NCBI Taxonomy" id="543639"/>
    <lineage>
        <taxon>Eukaryota</taxon>
        <taxon>Metazoa</taxon>
        <taxon>Ecdysozoa</taxon>
        <taxon>Arthropoda</taxon>
        <taxon>Chelicerata</taxon>
        <taxon>Arachnida</taxon>
        <taxon>Acari</taxon>
        <taxon>Parasitiformes</taxon>
        <taxon>Ixodida</taxon>
        <taxon>Ixodoidea</taxon>
        <taxon>Ixodidae</taxon>
        <taxon>Rhipicephalinae</taxon>
        <taxon>Dermacentor</taxon>
    </lineage>
</organism>